<dbReference type="KEGG" id="ttq:NIES37_61290"/>
<keyword evidence="2" id="KW-1185">Reference proteome</keyword>
<evidence type="ECO:0000313" key="2">
    <source>
        <dbReference type="Proteomes" id="UP000218785"/>
    </source>
</evidence>
<organism evidence="1 2">
    <name type="scientific">Tolypothrix tenuis PCC 7101</name>
    <dbReference type="NCBI Taxonomy" id="231146"/>
    <lineage>
        <taxon>Bacteria</taxon>
        <taxon>Bacillati</taxon>
        <taxon>Cyanobacteriota</taxon>
        <taxon>Cyanophyceae</taxon>
        <taxon>Nostocales</taxon>
        <taxon>Tolypothrichaceae</taxon>
        <taxon>Tolypothrix</taxon>
    </lineage>
</organism>
<protein>
    <submittedName>
        <fullName evidence="1">Uncharacterized protein</fullName>
    </submittedName>
</protein>
<dbReference type="SUPFAM" id="SSF52425">
    <property type="entry name" value="Cryptochrome/photolyase, N-terminal domain"/>
    <property type="match status" value="1"/>
</dbReference>
<dbReference type="InterPro" id="IPR014729">
    <property type="entry name" value="Rossmann-like_a/b/a_fold"/>
</dbReference>
<dbReference type="EMBL" id="AP018248">
    <property type="protein sequence ID" value="BAZ02121.1"/>
    <property type="molecule type" value="Genomic_DNA"/>
</dbReference>
<evidence type="ECO:0000313" key="1">
    <source>
        <dbReference type="EMBL" id="BAZ02121.1"/>
    </source>
</evidence>
<dbReference type="InterPro" id="IPR036155">
    <property type="entry name" value="Crypto/Photolyase_N_sf"/>
</dbReference>
<dbReference type="RefSeq" id="WP_096582116.1">
    <property type="nucleotide sequence ID" value="NZ_CAWNJS010000001.1"/>
</dbReference>
<gene>
    <name evidence="1" type="ORF">NIES37_61290</name>
</gene>
<reference evidence="1 2" key="1">
    <citation type="submission" date="2017-06" db="EMBL/GenBank/DDBJ databases">
        <title>Genome sequencing of cyanobaciteial culture collection at National Institute for Environmental Studies (NIES).</title>
        <authorList>
            <person name="Hirose Y."/>
            <person name="Shimura Y."/>
            <person name="Fujisawa T."/>
            <person name="Nakamura Y."/>
            <person name="Kawachi M."/>
        </authorList>
    </citation>
    <scope>NUCLEOTIDE SEQUENCE [LARGE SCALE GENOMIC DNA]</scope>
    <source>
        <strain evidence="1 2">NIES-37</strain>
    </source>
</reference>
<sequence length="140" mass="16306">MTNNQNKPIVWVHGDCLSPYNPALQKYPDVPAIWVWDDALIEEWQLSLKRLTFIYECLLELPLEIRRGNVAQEILTFAQEHNANLVVTVTSPSPRFANICNAVKSSLAIEVLEIEPFFDYDGYIDLKRFSRYWKVAQKYV</sequence>
<name>A0A1Z4N8S1_9CYAN</name>
<dbReference type="Gene3D" id="3.40.50.620">
    <property type="entry name" value="HUPs"/>
    <property type="match status" value="1"/>
</dbReference>
<accession>A0A1Z4N8S1</accession>
<dbReference type="Proteomes" id="UP000218785">
    <property type="component" value="Chromosome"/>
</dbReference>
<proteinExistence type="predicted"/>
<dbReference type="AlphaFoldDB" id="A0A1Z4N8S1"/>